<feature type="region of interest" description="Disordered" evidence="1">
    <location>
        <begin position="190"/>
        <end position="212"/>
    </location>
</feature>
<comment type="caution">
    <text evidence="2">The sequence shown here is derived from an EMBL/GenBank/DDBJ whole genome shotgun (WGS) entry which is preliminary data.</text>
</comment>
<organism evidence="2 3">
    <name type="scientific">Austropuccinia psidii MF-1</name>
    <dbReference type="NCBI Taxonomy" id="1389203"/>
    <lineage>
        <taxon>Eukaryota</taxon>
        <taxon>Fungi</taxon>
        <taxon>Dikarya</taxon>
        <taxon>Basidiomycota</taxon>
        <taxon>Pucciniomycotina</taxon>
        <taxon>Pucciniomycetes</taxon>
        <taxon>Pucciniales</taxon>
        <taxon>Sphaerophragmiaceae</taxon>
        <taxon>Austropuccinia</taxon>
    </lineage>
</organism>
<dbReference type="EMBL" id="AVOT02012747">
    <property type="protein sequence ID" value="MBW0494786.1"/>
    <property type="molecule type" value="Genomic_DNA"/>
</dbReference>
<evidence type="ECO:0000256" key="1">
    <source>
        <dbReference type="SAM" id="MobiDB-lite"/>
    </source>
</evidence>
<protein>
    <submittedName>
        <fullName evidence="2">Uncharacterized protein</fullName>
    </submittedName>
</protein>
<gene>
    <name evidence="2" type="ORF">O181_034501</name>
</gene>
<reference evidence="2" key="1">
    <citation type="submission" date="2021-03" db="EMBL/GenBank/DDBJ databases">
        <title>Draft genome sequence of rust myrtle Austropuccinia psidii MF-1, a brazilian biotype.</title>
        <authorList>
            <person name="Quecine M.C."/>
            <person name="Pachon D.M.R."/>
            <person name="Bonatelli M.L."/>
            <person name="Correr F.H."/>
            <person name="Franceschini L.M."/>
            <person name="Leite T.F."/>
            <person name="Margarido G.R.A."/>
            <person name="Almeida C.A."/>
            <person name="Ferrarezi J.A."/>
            <person name="Labate C.A."/>
        </authorList>
    </citation>
    <scope>NUCLEOTIDE SEQUENCE</scope>
    <source>
        <strain evidence="2">MF-1</strain>
    </source>
</reference>
<evidence type="ECO:0000313" key="3">
    <source>
        <dbReference type="Proteomes" id="UP000765509"/>
    </source>
</evidence>
<name>A0A9Q3H832_9BASI</name>
<accession>A0A9Q3H832</accession>
<proteinExistence type="predicted"/>
<evidence type="ECO:0000313" key="2">
    <source>
        <dbReference type="EMBL" id="MBW0494786.1"/>
    </source>
</evidence>
<dbReference type="AlphaFoldDB" id="A0A9Q3H832"/>
<sequence>MSSKLTELTQSSPSALPNSVLCGSGILSLLASPWSMASYAHIDPSQTYDGYQEVELLDPAFTKCLSKGKDCFQHYNPRYSNFHLCFVGKKPCCCTGPLGSNIRRYLWSKDDGPFGKEFLVYEAPTPDGTSGYSNFSGKPIYSSSEVPISRINTEGVVKSIRQIAYSPPDPDAEGTDELDGEEFEVVHNSIGHQSSTTPSHPPSEKFKSHLMPSTPRTFQHTLATLPTSLPPASQSSSTTRPALIPEVRPSPIHQSRNSPIVTSQQLQPVAISSRRREELSLLQSNSTQFFQQRECWPIILPEKMQIQQVKIKILWPGCLEGLIEIVGRLLSMLMIGLFLGLPLRKWL</sequence>
<dbReference type="Proteomes" id="UP000765509">
    <property type="component" value="Unassembled WGS sequence"/>
</dbReference>
<keyword evidence="3" id="KW-1185">Reference proteome</keyword>